<dbReference type="InterPro" id="IPR012677">
    <property type="entry name" value="Nucleotide-bd_a/b_plait_sf"/>
</dbReference>
<dbReference type="EMBL" id="MPUH01001020">
    <property type="protein sequence ID" value="OMJ71135.1"/>
    <property type="molecule type" value="Genomic_DNA"/>
</dbReference>
<sequence>MANRERSRSNSPQNCVKLHVKNLPLACTQEYLAQAFRQFGKVMDIKIIRKGSNGQPLRDCVYGFVGLENWETANKAMQTLNANGWIINFSRETLQKKPIPPSRDQAKHLQPSEKSFHYNSHNTNLMLSNVARIHPTHPIDHIMLLNFLNKQHPSASNISGVPEHMKKCYMVREVWVGNIAPTTDKRTIYDGFKNFGEVEAIETFSLKGFAFIKYRKVVEATRAYELGDETLIDGRIVKVAFADPSRRFDIVGDSSISEDPNFKPIDDENIKNIFLGHPSKPPSIIPSTPPSLPPSVKVSVVNNPISKSEPNHSLPTAKAEPSTSLGTVVWSGFMTRSKNYRVGIDATLVQGNDDCFPSTLYHVNISHRVQLSEITKFYILALVILESSNETQQEIFDGYLKYFSEKQRAGYITMKTSTLYICPPIDEAKRLYPEIKDSQLLGVFVDTQRKPEKQKDPHLEEIMNLLKNPEAIKHFNTLKQYLK</sequence>
<dbReference type="AlphaFoldDB" id="A0A1R2B374"/>
<dbReference type="GO" id="GO:0003729">
    <property type="term" value="F:mRNA binding"/>
    <property type="evidence" value="ECO:0007669"/>
    <property type="project" value="TreeGrafter"/>
</dbReference>
<organism evidence="4 5">
    <name type="scientific">Stentor coeruleus</name>
    <dbReference type="NCBI Taxonomy" id="5963"/>
    <lineage>
        <taxon>Eukaryota</taxon>
        <taxon>Sar</taxon>
        <taxon>Alveolata</taxon>
        <taxon>Ciliophora</taxon>
        <taxon>Postciliodesmatophora</taxon>
        <taxon>Heterotrichea</taxon>
        <taxon>Heterotrichida</taxon>
        <taxon>Stentoridae</taxon>
        <taxon>Stentor</taxon>
    </lineage>
</organism>
<dbReference type="Proteomes" id="UP000187209">
    <property type="component" value="Unassembled WGS sequence"/>
</dbReference>
<dbReference type="OrthoDB" id="639027at2759"/>
<evidence type="ECO:0000256" key="1">
    <source>
        <dbReference type="ARBA" id="ARBA00022884"/>
    </source>
</evidence>
<dbReference type="CDD" id="cd00590">
    <property type="entry name" value="RRM_SF"/>
    <property type="match status" value="2"/>
</dbReference>
<keyword evidence="5" id="KW-1185">Reference proteome</keyword>
<accession>A0A1R2B374</accession>
<evidence type="ECO:0000259" key="3">
    <source>
        <dbReference type="PROSITE" id="PS50102"/>
    </source>
</evidence>
<dbReference type="InterPro" id="IPR000504">
    <property type="entry name" value="RRM_dom"/>
</dbReference>
<comment type="caution">
    <text evidence="4">The sequence shown here is derived from an EMBL/GenBank/DDBJ whole genome shotgun (WGS) entry which is preliminary data.</text>
</comment>
<gene>
    <name evidence="4" type="ORF">SteCoe_30746</name>
</gene>
<dbReference type="SMART" id="SM00360">
    <property type="entry name" value="RRM"/>
    <property type="match status" value="2"/>
</dbReference>
<evidence type="ECO:0000313" key="4">
    <source>
        <dbReference type="EMBL" id="OMJ71135.1"/>
    </source>
</evidence>
<evidence type="ECO:0000313" key="5">
    <source>
        <dbReference type="Proteomes" id="UP000187209"/>
    </source>
</evidence>
<dbReference type="PROSITE" id="PS50102">
    <property type="entry name" value="RRM"/>
    <property type="match status" value="2"/>
</dbReference>
<feature type="domain" description="RRM" evidence="3">
    <location>
        <begin position="172"/>
        <end position="244"/>
    </location>
</feature>
<protein>
    <recommendedName>
        <fullName evidence="3">RRM domain-containing protein</fullName>
    </recommendedName>
</protein>
<keyword evidence="1 2" id="KW-0694">RNA-binding</keyword>
<dbReference type="Pfam" id="PF07744">
    <property type="entry name" value="SPOC"/>
    <property type="match status" value="1"/>
</dbReference>
<name>A0A1R2B374_9CILI</name>
<reference evidence="4 5" key="1">
    <citation type="submission" date="2016-11" db="EMBL/GenBank/DDBJ databases">
        <title>The macronuclear genome of Stentor coeruleus: a giant cell with tiny introns.</title>
        <authorList>
            <person name="Slabodnick M."/>
            <person name="Ruby J.G."/>
            <person name="Reiff S.B."/>
            <person name="Swart E.C."/>
            <person name="Gosai S."/>
            <person name="Prabakaran S."/>
            <person name="Witkowska E."/>
            <person name="Larue G.E."/>
            <person name="Fisher S."/>
            <person name="Freeman R.M."/>
            <person name="Gunawardena J."/>
            <person name="Chu W."/>
            <person name="Stover N.A."/>
            <person name="Gregory B.D."/>
            <person name="Nowacki M."/>
            <person name="Derisi J."/>
            <person name="Roy S.W."/>
            <person name="Marshall W.F."/>
            <person name="Sood P."/>
        </authorList>
    </citation>
    <scope>NUCLEOTIDE SEQUENCE [LARGE SCALE GENOMIC DNA]</scope>
    <source>
        <strain evidence="4">WM001</strain>
    </source>
</reference>
<dbReference type="SUPFAM" id="SSF54928">
    <property type="entry name" value="RNA-binding domain, RBD"/>
    <property type="match status" value="2"/>
</dbReference>
<dbReference type="InterPro" id="IPR050502">
    <property type="entry name" value="Euk_RNA-bind_prot"/>
</dbReference>
<evidence type="ECO:0000256" key="2">
    <source>
        <dbReference type="PROSITE-ProRule" id="PRU00176"/>
    </source>
</evidence>
<dbReference type="PANTHER" id="PTHR48025">
    <property type="entry name" value="OS02G0815200 PROTEIN"/>
    <property type="match status" value="1"/>
</dbReference>
<dbReference type="InterPro" id="IPR035979">
    <property type="entry name" value="RBD_domain_sf"/>
</dbReference>
<proteinExistence type="predicted"/>
<feature type="domain" description="RRM" evidence="3">
    <location>
        <begin position="16"/>
        <end position="92"/>
    </location>
</feature>
<dbReference type="InterPro" id="IPR012921">
    <property type="entry name" value="SPOC_C"/>
</dbReference>
<dbReference type="Pfam" id="PF00076">
    <property type="entry name" value="RRM_1"/>
    <property type="match status" value="2"/>
</dbReference>
<dbReference type="CDD" id="cd21546">
    <property type="entry name" value="SPOC_FPA-like"/>
    <property type="match status" value="1"/>
</dbReference>
<dbReference type="PANTHER" id="PTHR48025:SF1">
    <property type="entry name" value="RRM DOMAIN-CONTAINING PROTEIN"/>
    <property type="match status" value="1"/>
</dbReference>
<dbReference type="Gene3D" id="3.30.70.330">
    <property type="match status" value="2"/>
</dbReference>